<sequence length="44" mass="4930">MWGSLPLRAYLPTKTSRGAFMRQGKEGAKTDHEDLPEPNACRVL</sequence>
<feature type="compositionally biased region" description="Basic and acidic residues" evidence="1">
    <location>
        <begin position="23"/>
        <end position="35"/>
    </location>
</feature>
<dbReference type="Proteomes" id="UP000064967">
    <property type="component" value="Chromosome"/>
</dbReference>
<proteinExistence type="predicted"/>
<feature type="region of interest" description="Disordered" evidence="1">
    <location>
        <begin position="15"/>
        <end position="44"/>
    </location>
</feature>
<dbReference type="STRING" id="1391654.AKJ09_03838"/>
<protein>
    <submittedName>
        <fullName evidence="2">Uncharacterized protein</fullName>
    </submittedName>
</protein>
<evidence type="ECO:0000313" key="3">
    <source>
        <dbReference type="Proteomes" id="UP000064967"/>
    </source>
</evidence>
<evidence type="ECO:0000313" key="2">
    <source>
        <dbReference type="EMBL" id="AKU97174.1"/>
    </source>
</evidence>
<organism evidence="2 3">
    <name type="scientific">Labilithrix luteola</name>
    <dbReference type="NCBI Taxonomy" id="1391654"/>
    <lineage>
        <taxon>Bacteria</taxon>
        <taxon>Pseudomonadati</taxon>
        <taxon>Myxococcota</taxon>
        <taxon>Polyangia</taxon>
        <taxon>Polyangiales</taxon>
        <taxon>Labilitrichaceae</taxon>
        <taxon>Labilithrix</taxon>
    </lineage>
</organism>
<dbReference type="AlphaFoldDB" id="A0A0K1PVM3"/>
<dbReference type="KEGG" id="llu:AKJ09_03838"/>
<gene>
    <name evidence="2" type="ORF">AKJ09_03838</name>
</gene>
<keyword evidence="3" id="KW-1185">Reference proteome</keyword>
<accession>A0A0K1PVM3</accession>
<reference evidence="2 3" key="1">
    <citation type="submission" date="2015-08" db="EMBL/GenBank/DDBJ databases">
        <authorList>
            <person name="Babu N.S."/>
            <person name="Beckwith C.J."/>
            <person name="Beseler K.G."/>
            <person name="Brison A."/>
            <person name="Carone J.V."/>
            <person name="Caskin T.P."/>
            <person name="Diamond M."/>
            <person name="Durham M.E."/>
            <person name="Foxe J.M."/>
            <person name="Go M."/>
            <person name="Henderson B.A."/>
            <person name="Jones I.B."/>
            <person name="McGettigan J.A."/>
            <person name="Micheletti S.J."/>
            <person name="Nasrallah M.E."/>
            <person name="Ortiz D."/>
            <person name="Piller C.R."/>
            <person name="Privatt S.R."/>
            <person name="Schneider S.L."/>
            <person name="Sharp S."/>
            <person name="Smith T.C."/>
            <person name="Stanton J.D."/>
            <person name="Ullery H.E."/>
            <person name="Wilson R.J."/>
            <person name="Serrano M.G."/>
            <person name="Buck G."/>
            <person name="Lee V."/>
            <person name="Wang Y."/>
            <person name="Carvalho R."/>
            <person name="Voegtly L."/>
            <person name="Shi R."/>
            <person name="Duckworth R."/>
            <person name="Johnson A."/>
            <person name="Loviza R."/>
            <person name="Walstead R."/>
            <person name="Shah Z."/>
            <person name="Kiflezghi M."/>
            <person name="Wade K."/>
            <person name="Ball S.L."/>
            <person name="Bradley K.W."/>
            <person name="Asai D.J."/>
            <person name="Bowman C.A."/>
            <person name="Russell D.A."/>
            <person name="Pope W.H."/>
            <person name="Jacobs-Sera D."/>
            <person name="Hendrix R.W."/>
            <person name="Hatfull G.F."/>
        </authorList>
    </citation>
    <scope>NUCLEOTIDE SEQUENCE [LARGE SCALE GENOMIC DNA]</scope>
    <source>
        <strain evidence="2 3">DSM 27648</strain>
    </source>
</reference>
<evidence type="ECO:0000256" key="1">
    <source>
        <dbReference type="SAM" id="MobiDB-lite"/>
    </source>
</evidence>
<dbReference type="EMBL" id="CP012333">
    <property type="protein sequence ID" value="AKU97174.1"/>
    <property type="molecule type" value="Genomic_DNA"/>
</dbReference>
<name>A0A0K1PVM3_9BACT</name>